<gene>
    <name evidence="2" type="ORF">LMG31841_01768</name>
</gene>
<comment type="caution">
    <text evidence="2">The sequence shown here is derived from an EMBL/GenBank/DDBJ whole genome shotgun (WGS) entry which is preliminary data.</text>
</comment>
<dbReference type="SUPFAM" id="SSF56524">
    <property type="entry name" value="Oxidoreductase molybdopterin-binding domain"/>
    <property type="match status" value="1"/>
</dbReference>
<dbReference type="Pfam" id="PF00174">
    <property type="entry name" value="Oxidored_molyb"/>
    <property type="match status" value="1"/>
</dbReference>
<dbReference type="AlphaFoldDB" id="A0A9N8RVJ5"/>
<name>A0A9N8RVJ5_9BURK</name>
<evidence type="ECO:0000259" key="1">
    <source>
        <dbReference type="Pfam" id="PF00174"/>
    </source>
</evidence>
<organism evidence="2 3">
    <name type="scientific">Paraburkholderia saeva</name>
    <dbReference type="NCBI Taxonomy" id="2777537"/>
    <lineage>
        <taxon>Bacteria</taxon>
        <taxon>Pseudomonadati</taxon>
        <taxon>Pseudomonadota</taxon>
        <taxon>Betaproteobacteria</taxon>
        <taxon>Burkholderiales</taxon>
        <taxon>Burkholderiaceae</taxon>
        <taxon>Paraburkholderia</taxon>
    </lineage>
</organism>
<feature type="domain" description="Oxidoreductase molybdopterin-binding" evidence="1">
    <location>
        <begin position="30"/>
        <end position="168"/>
    </location>
</feature>
<dbReference type="InterPro" id="IPR000572">
    <property type="entry name" value="OxRdtase_Mopterin-bd_dom"/>
</dbReference>
<proteinExistence type="predicted"/>
<dbReference type="Proteomes" id="UP000789704">
    <property type="component" value="Unassembled WGS sequence"/>
</dbReference>
<accession>A0A9N8RVJ5</accession>
<reference evidence="2" key="1">
    <citation type="submission" date="2021-04" db="EMBL/GenBank/DDBJ databases">
        <authorList>
            <person name="Vanwijnsberghe S."/>
        </authorList>
    </citation>
    <scope>NUCLEOTIDE SEQUENCE</scope>
    <source>
        <strain evidence="2">LMG 31841</strain>
    </source>
</reference>
<dbReference type="InterPro" id="IPR036374">
    <property type="entry name" value="OxRdtase_Mopterin-bd_sf"/>
</dbReference>
<protein>
    <recommendedName>
        <fullName evidence="1">Oxidoreductase molybdopterin-binding domain-containing protein</fullName>
    </recommendedName>
</protein>
<dbReference type="RefSeq" id="WP_228875783.1">
    <property type="nucleotide sequence ID" value="NZ_CAJQZC010000003.1"/>
</dbReference>
<evidence type="ECO:0000313" key="3">
    <source>
        <dbReference type="Proteomes" id="UP000789704"/>
    </source>
</evidence>
<keyword evidence="3" id="KW-1185">Reference proteome</keyword>
<evidence type="ECO:0000313" key="2">
    <source>
        <dbReference type="EMBL" id="CAG4893772.1"/>
    </source>
</evidence>
<dbReference type="Gene3D" id="3.90.420.10">
    <property type="entry name" value="Oxidoreductase, molybdopterin-binding domain"/>
    <property type="match status" value="1"/>
</dbReference>
<sequence length="174" mass="19003">MGTADSAAKLEHVTAPAASAITSDATPGVISLTGDVLRPMSFSVDDLRTYTSVFADPFDLRCFTTNRFIRTIDRYRGVLLKELIKLAGLRCDSPGDFKRMVMIASAHDGYAVTFSWHELFNTPVGEQVLVAYECGGQSLDAEQGAPVLYSGADILPAPRHVKRLARIETRVLRP</sequence>
<dbReference type="EMBL" id="CAJQZC010000003">
    <property type="protein sequence ID" value="CAG4893772.1"/>
    <property type="molecule type" value="Genomic_DNA"/>
</dbReference>